<organism evidence="2 3">
    <name type="scientific">Cellulomonas denverensis</name>
    <dbReference type="NCBI Taxonomy" id="264297"/>
    <lineage>
        <taxon>Bacteria</taxon>
        <taxon>Bacillati</taxon>
        <taxon>Actinomycetota</taxon>
        <taxon>Actinomycetes</taxon>
        <taxon>Micrococcales</taxon>
        <taxon>Cellulomonadaceae</taxon>
        <taxon>Cellulomonas</taxon>
    </lineage>
</organism>
<keyword evidence="1" id="KW-0175">Coiled coil</keyword>
<dbReference type="AlphaFoldDB" id="A0A7X6KU19"/>
<dbReference type="EMBL" id="JAAXOX010000002">
    <property type="protein sequence ID" value="NKY22306.1"/>
    <property type="molecule type" value="Genomic_DNA"/>
</dbReference>
<gene>
    <name evidence="2" type="ORF">HGA03_06455</name>
</gene>
<comment type="caution">
    <text evidence="2">The sequence shown here is derived from an EMBL/GenBank/DDBJ whole genome shotgun (WGS) entry which is preliminary data.</text>
</comment>
<reference evidence="2 3" key="1">
    <citation type="submission" date="2020-04" db="EMBL/GenBank/DDBJ databases">
        <title>MicrobeNet Type strains.</title>
        <authorList>
            <person name="Nicholson A.C."/>
        </authorList>
    </citation>
    <scope>NUCLEOTIDE SEQUENCE [LARGE SCALE GENOMIC DNA]</scope>
    <source>
        <strain evidence="2 3">ATCC BAA-788</strain>
    </source>
</reference>
<evidence type="ECO:0000313" key="2">
    <source>
        <dbReference type="EMBL" id="NKY22306.1"/>
    </source>
</evidence>
<name>A0A7X6KU19_9CELL</name>
<evidence type="ECO:0000313" key="3">
    <source>
        <dbReference type="Proteomes" id="UP000581206"/>
    </source>
</evidence>
<accession>A0A7X6KU19</accession>
<sequence length="729" mass="77050">MVNLDPAQGDTLQVRGAATRIRGYSQGLVNDRRTANNQTAVVDSGSWTGLAADSFSATMSGLSTMAAGVVDGWDRLASALDSYATQLENLQEEADATLERYRTCDERVATAQRNLTRAESSGTGATGLTGELTSARLARAQVETEMTEIESRRTALDDQIATLLLEAPGGSTSQWRALTTSADGRRLTDQQIIDNILEILNDGTVTTEDLDLLRQFLLQYGSNPDMCDKFFTALGAEGFVELQEAVLAVTPVDDEDFQRARDLISALNNGLALASQQWSPATCEQYGSDLIDAIEDADSSAMVTVPGVLATSGLNPYVGLGSMERLEHIRTHDPVLFEKIGLERDPLTLSGDAGQAAWILGTGAVADLATSIFTNLSLIPTEALAFFGNPDSAQSAARTDYWFYERDWSVTGFEAPTGLLSSMTNSPALQAGRYSADSTSSWASLTSFVSRALEGLGANPSYTMTTTSATAKLNIVNALTPYMAEIAAQANGTTSEVTRWIFTADGKLATITLSTNQGNLARVLGVALTDPGALRTYGTALNIWQSDVIAAINEGRIPVDSLSEALSMIGSAQGLASAYGAEIASHASAVSEAHRQQLDLAFALLSLVPSVDTGYKIADYVSGVVSGNMQGVLESLDPQILGPDQVRQLSTHPRTTAGAALRDSLATAFDLSDELTAQLGNSPESEVYTSYDTASNAFTQLDSTGSYSIVPPGGASDPTVVPIPRGDMP</sequence>
<evidence type="ECO:0000256" key="1">
    <source>
        <dbReference type="SAM" id="Coils"/>
    </source>
</evidence>
<feature type="coiled-coil region" evidence="1">
    <location>
        <begin position="73"/>
        <end position="107"/>
    </location>
</feature>
<dbReference type="Proteomes" id="UP000581206">
    <property type="component" value="Unassembled WGS sequence"/>
</dbReference>
<dbReference type="Gene3D" id="1.10.287.1060">
    <property type="entry name" value="ESAT-6-like"/>
    <property type="match status" value="1"/>
</dbReference>
<proteinExistence type="predicted"/>
<protein>
    <submittedName>
        <fullName evidence="2">Uncharacterized protein</fullName>
    </submittedName>
</protein>
<keyword evidence="3" id="KW-1185">Reference proteome</keyword>
<dbReference type="Pfam" id="PF06013">
    <property type="entry name" value="WXG100"/>
    <property type="match status" value="1"/>
</dbReference>
<dbReference type="InterPro" id="IPR010310">
    <property type="entry name" value="T7SS_ESAT-6-like"/>
</dbReference>
<dbReference type="RefSeq" id="WP_168629404.1">
    <property type="nucleotide sequence ID" value="NZ_BONL01000012.1"/>
</dbReference>